<dbReference type="GeneID" id="30994012"/>
<dbReference type="SMART" id="SM00498">
    <property type="entry name" value="FH2"/>
    <property type="match status" value="1"/>
</dbReference>
<dbReference type="InterPro" id="IPR010472">
    <property type="entry name" value="FH3_dom"/>
</dbReference>
<evidence type="ECO:0000256" key="5">
    <source>
        <dbReference type="ARBA" id="ARBA00023306"/>
    </source>
</evidence>
<evidence type="ECO:0008006" key="13">
    <source>
        <dbReference type="Google" id="ProtNLM"/>
    </source>
</evidence>
<feature type="domain" description="GBD/FH3" evidence="9">
    <location>
        <begin position="374"/>
        <end position="921"/>
    </location>
</feature>
<evidence type="ECO:0000256" key="1">
    <source>
        <dbReference type="ARBA" id="ARBA00004266"/>
    </source>
</evidence>
<dbReference type="GO" id="GO:0030428">
    <property type="term" value="C:cell septum"/>
    <property type="evidence" value="ECO:0007669"/>
    <property type="project" value="UniProtKB-SubCell"/>
</dbReference>
<dbReference type="SMART" id="SM01139">
    <property type="entry name" value="Drf_FH3"/>
    <property type="match status" value="1"/>
</dbReference>
<feature type="compositionally biased region" description="Low complexity" evidence="8">
    <location>
        <begin position="1932"/>
        <end position="1942"/>
    </location>
</feature>
<dbReference type="InterPro" id="IPR051661">
    <property type="entry name" value="Actin_filament_regulator"/>
</dbReference>
<dbReference type="Gene3D" id="1.25.10.10">
    <property type="entry name" value="Leucine-rich Repeat Variant"/>
    <property type="match status" value="1"/>
</dbReference>
<feature type="region of interest" description="Disordered" evidence="8">
    <location>
        <begin position="1780"/>
        <end position="1802"/>
    </location>
</feature>
<feature type="region of interest" description="Disordered" evidence="8">
    <location>
        <begin position="1931"/>
        <end position="1971"/>
    </location>
</feature>
<reference evidence="12" key="1">
    <citation type="submission" date="2016-05" db="EMBL/GenBank/DDBJ databases">
        <title>Comparative genomics of biotechnologically important yeasts.</title>
        <authorList>
            <consortium name="DOE Joint Genome Institute"/>
            <person name="Riley R."/>
            <person name="Haridas S."/>
            <person name="Wolfe K.H."/>
            <person name="Lopes M.R."/>
            <person name="Hittinger C.T."/>
            <person name="Goker M."/>
            <person name="Salamov A."/>
            <person name="Wisecaver J."/>
            <person name="Long T.M."/>
            <person name="Aerts A.L."/>
            <person name="Barry K."/>
            <person name="Choi C."/>
            <person name="Clum A."/>
            <person name="Coughlan A.Y."/>
            <person name="Deshpande S."/>
            <person name="Douglass A.P."/>
            <person name="Hanson S.J."/>
            <person name="Klenk H.-P."/>
            <person name="Labutti K."/>
            <person name="Lapidus A."/>
            <person name="Lindquist E."/>
            <person name="Lipzen A."/>
            <person name="Meier-Kolthoff J.P."/>
            <person name="Ohm R.A."/>
            <person name="Otillar R.P."/>
            <person name="Pangilinan J."/>
            <person name="Peng Y."/>
            <person name="Rokas A."/>
            <person name="Rosa C.A."/>
            <person name="Scheuner C."/>
            <person name="Sibirny A.A."/>
            <person name="Slot J.C."/>
            <person name="Stielow J.B."/>
            <person name="Sun H."/>
            <person name="Kurtzman C.P."/>
            <person name="Blackwell M."/>
            <person name="Grigoriev I.V."/>
            <person name="Jeffries T.W."/>
        </authorList>
    </citation>
    <scope>NUCLEOTIDE SEQUENCE [LARGE SCALE GENOMIC DNA]</scope>
    <source>
        <strain evidence="12">NRRL Y-1933</strain>
    </source>
</reference>
<dbReference type="InterPro" id="IPR011989">
    <property type="entry name" value="ARM-like"/>
</dbReference>
<evidence type="ECO:0000313" key="11">
    <source>
        <dbReference type="EMBL" id="ODV65770.1"/>
    </source>
</evidence>
<feature type="compositionally biased region" description="Polar residues" evidence="8">
    <location>
        <begin position="67"/>
        <end position="109"/>
    </location>
</feature>
<feature type="compositionally biased region" description="Pro residues" evidence="8">
    <location>
        <begin position="1213"/>
        <end position="1226"/>
    </location>
</feature>
<dbReference type="GO" id="GO:0043332">
    <property type="term" value="C:mating projection tip"/>
    <property type="evidence" value="ECO:0007669"/>
    <property type="project" value="TreeGrafter"/>
</dbReference>
<feature type="compositionally biased region" description="Low complexity" evidence="8">
    <location>
        <begin position="1709"/>
        <end position="1720"/>
    </location>
</feature>
<dbReference type="GO" id="GO:0031267">
    <property type="term" value="F:small GTPase binding"/>
    <property type="evidence" value="ECO:0007669"/>
    <property type="project" value="InterPro"/>
</dbReference>
<feature type="domain" description="FH2" evidence="10">
    <location>
        <begin position="1283"/>
        <end position="1699"/>
    </location>
</feature>
<organism evidence="11 12">
    <name type="scientific">Hyphopichia burtonii NRRL Y-1933</name>
    <dbReference type="NCBI Taxonomy" id="984485"/>
    <lineage>
        <taxon>Eukaryota</taxon>
        <taxon>Fungi</taxon>
        <taxon>Dikarya</taxon>
        <taxon>Ascomycota</taxon>
        <taxon>Saccharomycotina</taxon>
        <taxon>Pichiomycetes</taxon>
        <taxon>Debaryomycetaceae</taxon>
        <taxon>Hyphopichia</taxon>
    </lineage>
</organism>
<dbReference type="Pfam" id="PF02181">
    <property type="entry name" value="FH2"/>
    <property type="match status" value="1"/>
</dbReference>
<dbReference type="InterPro" id="IPR015425">
    <property type="entry name" value="FH2_Formin"/>
</dbReference>
<feature type="region of interest" description="Disordered" evidence="8">
    <location>
        <begin position="1175"/>
        <end position="1263"/>
    </location>
</feature>
<dbReference type="PROSITE" id="PS51232">
    <property type="entry name" value="GBD_FH3"/>
    <property type="match status" value="1"/>
</dbReference>
<keyword evidence="3" id="KW-0132">Cell division</keyword>
<dbReference type="InterPro" id="IPR010473">
    <property type="entry name" value="GTPase-bd"/>
</dbReference>
<feature type="compositionally biased region" description="Polar residues" evidence="8">
    <location>
        <begin position="263"/>
        <end position="276"/>
    </location>
</feature>
<accession>A0A1E4REU3</accession>
<dbReference type="GO" id="GO:0000142">
    <property type="term" value="C:cellular bud neck contractile ring"/>
    <property type="evidence" value="ECO:0007669"/>
    <property type="project" value="UniProtKB-ARBA"/>
</dbReference>
<evidence type="ECO:0000259" key="10">
    <source>
        <dbReference type="PROSITE" id="PS51444"/>
    </source>
</evidence>
<dbReference type="PANTHER" id="PTHR47102">
    <property type="entry name" value="PROTEIN BNI1"/>
    <property type="match status" value="1"/>
</dbReference>
<evidence type="ECO:0000256" key="4">
    <source>
        <dbReference type="ARBA" id="ARBA00023054"/>
    </source>
</evidence>
<feature type="region of interest" description="Disordered" evidence="8">
    <location>
        <begin position="488"/>
        <end position="557"/>
    </location>
</feature>
<feature type="compositionally biased region" description="Acidic residues" evidence="8">
    <location>
        <begin position="1729"/>
        <end position="1748"/>
    </location>
</feature>
<feature type="region of interest" description="Disordered" evidence="8">
    <location>
        <begin position="65"/>
        <end position="223"/>
    </location>
</feature>
<dbReference type="InterPro" id="IPR016024">
    <property type="entry name" value="ARM-type_fold"/>
</dbReference>
<feature type="compositionally biased region" description="Polar residues" evidence="8">
    <location>
        <begin position="1235"/>
        <end position="1263"/>
    </location>
</feature>
<evidence type="ECO:0000313" key="12">
    <source>
        <dbReference type="Proteomes" id="UP000095085"/>
    </source>
</evidence>
<feature type="compositionally biased region" description="Basic and acidic residues" evidence="8">
    <location>
        <begin position="252"/>
        <end position="262"/>
    </location>
</feature>
<feature type="region of interest" description="Disordered" evidence="8">
    <location>
        <begin position="1026"/>
        <end position="1048"/>
    </location>
</feature>
<feature type="compositionally biased region" description="Low complexity" evidence="8">
    <location>
        <begin position="281"/>
        <end position="291"/>
    </location>
</feature>
<feature type="compositionally biased region" description="Pro residues" evidence="8">
    <location>
        <begin position="1149"/>
        <end position="1160"/>
    </location>
</feature>
<keyword evidence="4 7" id="KW-0175">Coiled coil</keyword>
<dbReference type="Pfam" id="PF06367">
    <property type="entry name" value="Drf_FH3"/>
    <property type="match status" value="1"/>
</dbReference>
<dbReference type="PANTHER" id="PTHR47102:SF2">
    <property type="entry name" value="PROTEIN BNI1"/>
    <property type="match status" value="1"/>
</dbReference>
<dbReference type="EMBL" id="KV454544">
    <property type="protein sequence ID" value="ODV65770.1"/>
    <property type="molecule type" value="Genomic_DNA"/>
</dbReference>
<evidence type="ECO:0000256" key="7">
    <source>
        <dbReference type="SAM" id="Coils"/>
    </source>
</evidence>
<feature type="compositionally biased region" description="Pro residues" evidence="8">
    <location>
        <begin position="301"/>
        <end position="317"/>
    </location>
</feature>
<proteinExistence type="inferred from homology"/>
<dbReference type="Gene3D" id="1.10.238.150">
    <property type="entry name" value="Formin, FH3 diaphanous domain"/>
    <property type="match status" value="1"/>
</dbReference>
<dbReference type="SUPFAM" id="SSF101447">
    <property type="entry name" value="Formin homology 2 domain (FH2 domain)"/>
    <property type="match status" value="1"/>
</dbReference>
<feature type="region of interest" description="Disordered" evidence="8">
    <location>
        <begin position="1862"/>
        <end position="1884"/>
    </location>
</feature>
<feature type="region of interest" description="Disordered" evidence="8">
    <location>
        <begin position="1"/>
        <end position="50"/>
    </location>
</feature>
<evidence type="ECO:0000256" key="3">
    <source>
        <dbReference type="ARBA" id="ARBA00022618"/>
    </source>
</evidence>
<feature type="compositionally biased region" description="Polar residues" evidence="8">
    <location>
        <begin position="133"/>
        <end position="151"/>
    </location>
</feature>
<comment type="similarity">
    <text evidence="6">Belongs to the formin homology family. BNI1 subfamily.</text>
</comment>
<dbReference type="InterPro" id="IPR042201">
    <property type="entry name" value="FH2_Formin_sf"/>
</dbReference>
<dbReference type="GO" id="GO:0000920">
    <property type="term" value="P:septum digestion after cytokinesis"/>
    <property type="evidence" value="ECO:0007669"/>
    <property type="project" value="UniProtKB-ARBA"/>
</dbReference>
<feature type="compositionally biased region" description="Polar residues" evidence="8">
    <location>
        <begin position="338"/>
        <end position="356"/>
    </location>
</feature>
<feature type="compositionally biased region" description="Pro residues" evidence="8">
    <location>
        <begin position="1182"/>
        <end position="1194"/>
    </location>
</feature>
<dbReference type="InterPro" id="IPR014768">
    <property type="entry name" value="GBD/FH3_dom"/>
</dbReference>
<dbReference type="Gene3D" id="1.20.58.2220">
    <property type="entry name" value="Formin, FH2 domain"/>
    <property type="match status" value="1"/>
</dbReference>
<dbReference type="RefSeq" id="XP_020074837.1">
    <property type="nucleotide sequence ID" value="XM_020219462.1"/>
</dbReference>
<dbReference type="OrthoDB" id="1104827at2759"/>
<dbReference type="Proteomes" id="UP000095085">
    <property type="component" value="Unassembled WGS sequence"/>
</dbReference>
<feature type="compositionally biased region" description="Polar residues" evidence="8">
    <location>
        <begin position="177"/>
        <end position="210"/>
    </location>
</feature>
<name>A0A1E4REU3_9ASCO</name>
<feature type="region of interest" description="Disordered" evidence="8">
    <location>
        <begin position="1700"/>
        <end position="1768"/>
    </location>
</feature>
<evidence type="ECO:0000256" key="8">
    <source>
        <dbReference type="SAM" id="MobiDB-lite"/>
    </source>
</evidence>
<dbReference type="GO" id="GO:0003779">
    <property type="term" value="F:actin binding"/>
    <property type="evidence" value="ECO:0007669"/>
    <property type="project" value="InterPro"/>
</dbReference>
<comment type="subcellular location">
    <subcellularLocation>
        <location evidence="1">Bud neck</location>
    </subcellularLocation>
    <subcellularLocation>
        <location evidence="2">Cell septum</location>
    </subcellularLocation>
</comment>
<evidence type="ECO:0000256" key="2">
    <source>
        <dbReference type="ARBA" id="ARBA00004431"/>
    </source>
</evidence>
<feature type="compositionally biased region" description="Polar residues" evidence="8">
    <location>
        <begin position="1959"/>
        <end position="1971"/>
    </location>
</feature>
<feature type="region of interest" description="Disordered" evidence="8">
    <location>
        <begin position="241"/>
        <end position="360"/>
    </location>
</feature>
<feature type="region of interest" description="Disordered" evidence="8">
    <location>
        <begin position="1099"/>
        <end position="1162"/>
    </location>
</feature>
<dbReference type="GO" id="GO:0001411">
    <property type="term" value="C:hyphal tip"/>
    <property type="evidence" value="ECO:0007669"/>
    <property type="project" value="UniProtKB-ARBA"/>
</dbReference>
<dbReference type="SMART" id="SM01140">
    <property type="entry name" value="Drf_GBD"/>
    <property type="match status" value="1"/>
</dbReference>
<dbReference type="GO" id="GO:0051016">
    <property type="term" value="P:barbed-end actin filament capping"/>
    <property type="evidence" value="ECO:0007669"/>
    <property type="project" value="TreeGrafter"/>
</dbReference>
<evidence type="ECO:0000256" key="6">
    <source>
        <dbReference type="ARBA" id="ARBA00037935"/>
    </source>
</evidence>
<feature type="coiled-coil region" evidence="7">
    <location>
        <begin position="945"/>
        <end position="1015"/>
    </location>
</feature>
<dbReference type="PROSITE" id="PS51444">
    <property type="entry name" value="FH2"/>
    <property type="match status" value="1"/>
</dbReference>
<keyword evidence="12" id="KW-1185">Reference proteome</keyword>
<gene>
    <name evidence="11" type="ORF">HYPBUDRAFT_13189</name>
</gene>
<protein>
    <recommendedName>
        <fullName evidence="13">Actin-binding FH2</fullName>
    </recommendedName>
</protein>
<dbReference type="FunFam" id="1.20.58.2220:FF:000006">
    <property type="entry name" value="Cytokinesis protein sepA"/>
    <property type="match status" value="1"/>
</dbReference>
<sequence length="1971" mass="220272">MKKRPDGVNSSSKLDPPIEIGHSNHHHIDTGIDQPFPPPPTLHNSKNSKKANVFSKSFKKFSKGSSIFTHQSSSTEFLPSINQNIDEESSTTSRLSPKTSTYSGSQNDFQAIGYDATSDSKEPIHVMYLPDRSASQQSVPQLLSPRQVSIGSQSSEQRERSQSQSQSLYHSHHQLHNFSNHDFSEPQIPNNDDNNGYANSVTSSGHSINSLDPKAKYQNDSLNQNTPGLAEIGLGLAGFGLSNDDIAPPPPLKDHQTPKDKPSSGTPLHTIYQNEPTLIKSPPSLSAPPASTSVNQYSEQNPPPVPPHSPSLVPPPNILKGFSLSPKKARSKSSSSKRNVSPVQFTTTVSPKQTTHSSSANSLVSYSAVASQLNQMPKPHIVDELFANLLSTRIFPDQSFKNITTKRKWELLLSENENNSDFDLPKFNNDSYYFGSPNNIHSPNGLGVPKVTESLNELLDDGHGLSMKSSSSYSSTITSPTKLKQFSSIKNLSRRVGQSNDNSSSSTLITNNSQSSTNNNSIKKNSFEDQNSIRNKKKSSESGPLDNESNHGSGSQNISSLYKKLKLKEGSPEWYVSRIMSNKLTLKEYKKLEKRLSESKYALWATKFNQSQGETALSVILSRINKKSIKSNEEFDKEHVIVKCLKNILNLERFDEIEEDAKASKDSRFSSSIGVKHRDQVIKSIIFSLISPKLSTRILVTEVLIFLSYYRGANFLPQILDSMVAVQDFTRDFVRFQPWLGAFESFLDQYFTNDVRAGDSNFKNYSLTTLLLINSIMEGTSQIKKRISLRREFNDSRLLKVFDKIRVINDDRINEEIEKYEAFAEEDYTEFFNLGNQFKQNDNESFDVVSLDDLYGDLKRSFNDNQTEEDKDDNDDVHLKSIFQKFLMLKDSGRSDKEINKLLLLIDSVMQHIVAESTMIGSDAVSVLNSSIQRLMDRMTTDDTARRAVLETRELTRTVKVLEEEKKQLELEASFGLNQTVANLKKENGLSAIKIAALEKQIDSLQMKIKYLTEERQKWIKFASSNKNNASSIQDSPSSPPYRANSVRHNSIVSELETVYSTKSGRSNNDKITIDLSKDDFVNSDDISIISENYPSRSKSVRSKYSYTAPKSSDSETFDNKVKEDVDESTTKNTESEKLDEASSTPAQPAVPPPPPPPVPFFLTAKASERLANVASGAQTPGAPPPPPPPPPIPNFMKAARVPADSDQGSAGPPAPPPPPPLPPNMAPFSPALPLSQSNSQPGTPVGQQSNDNSFVDRSTSFNDLTDNGSFGELLQNNSQISLIPHVRPKTKLKQMHWDKLDAIDKTFWSDIQHEELADKLVEKGVLKEVERAFVAKSSVIKLKKDVKSESGNSSKITFLPRDLAQQFGINLHMFANLSVDELILKIAHCHRDILDNISVLEFFNSDSLNEYSDTLTRNFLPYTTDFSKPDSKPSKPVEELDRPDRLYLEIFNMRHYWKSRSRSLLLVQTYQKEYMDLMKKLQVVDEANKSLSSSNSLRYVLGIIRSVGNFMNDFSKQALGFKLETLQRLKFMKDESNTMTFLHYVEKVIRNAFPEFGSFVDELSALTSINNIAIEQLENDCFDFEKVINNVSSSITKGNLSDNSYFHPEDRILLKITGPLENAKIKNALLQSHLKRTIEDHNALMEYFGENPKDSQSRNTFFSKFSVFVLEFKKAHVENIQREEDQRAYEARKRLIEERAIRQTRGGSPSKKSTTSSSKDSNRNKEALDDDDDDDDDEDEDDEDAEIAGDIGSAKTDKENAADSGSSSAVIDDLLDKLKSSGPAISTSSARERGRKHRRSKALSFYSTMSLDDLLEQVSGSNFHGRKGSNVNNINSATALALTKQQTSYNEYESVSLLKRRMTTRRKQQSQSPVDSESGIKPDQVMLRAQVMLNQLRSENKSNELIDSEDVGPNGSSLSLNEDKLLRLGLSSKNNSANTSKSEIEAEDESKEAKPDSESPSAEITTTPTD</sequence>
<dbReference type="GO" id="GO:1903475">
    <property type="term" value="P:mitotic actomyosin contractile ring assembly"/>
    <property type="evidence" value="ECO:0007669"/>
    <property type="project" value="TreeGrafter"/>
</dbReference>
<dbReference type="Gene3D" id="6.10.30.50">
    <property type="match status" value="1"/>
</dbReference>
<feature type="compositionally biased region" description="Low complexity" evidence="8">
    <location>
        <begin position="498"/>
        <end position="524"/>
    </location>
</feature>
<dbReference type="GO" id="GO:0051017">
    <property type="term" value="P:actin filament bundle assembly"/>
    <property type="evidence" value="ECO:0007669"/>
    <property type="project" value="TreeGrafter"/>
</dbReference>
<dbReference type="STRING" id="984485.A0A1E4REU3"/>
<dbReference type="SUPFAM" id="SSF48371">
    <property type="entry name" value="ARM repeat"/>
    <property type="match status" value="1"/>
</dbReference>
<keyword evidence="5" id="KW-0131">Cell cycle</keyword>
<dbReference type="Pfam" id="PF06371">
    <property type="entry name" value="Drf_GBD"/>
    <property type="match status" value="1"/>
</dbReference>
<evidence type="ECO:0000259" key="9">
    <source>
        <dbReference type="PROSITE" id="PS51232"/>
    </source>
</evidence>